<accession>A0ABV8CPE2</accession>
<keyword evidence="4" id="KW-1185">Reference proteome</keyword>
<reference evidence="4" key="1">
    <citation type="journal article" date="2019" name="Int. J. Syst. Evol. Microbiol.">
        <title>The Global Catalogue of Microorganisms (GCM) 10K type strain sequencing project: providing services to taxonomists for standard genome sequencing and annotation.</title>
        <authorList>
            <consortium name="The Broad Institute Genomics Platform"/>
            <consortium name="The Broad Institute Genome Sequencing Center for Infectious Disease"/>
            <person name="Wu L."/>
            <person name="Ma J."/>
        </authorList>
    </citation>
    <scope>NUCLEOTIDE SEQUENCE [LARGE SCALE GENOMIC DNA]</scope>
    <source>
        <strain evidence="4">CCUG 54939</strain>
    </source>
</reference>
<organism evidence="3 4">
    <name type="scientific">Pseudaeromonas sharmana</name>
    <dbReference type="NCBI Taxonomy" id="328412"/>
    <lineage>
        <taxon>Bacteria</taxon>
        <taxon>Pseudomonadati</taxon>
        <taxon>Pseudomonadota</taxon>
        <taxon>Gammaproteobacteria</taxon>
        <taxon>Aeromonadales</taxon>
        <taxon>Aeromonadaceae</taxon>
        <taxon>Pseudaeromonas</taxon>
    </lineage>
</organism>
<evidence type="ECO:0000256" key="2">
    <source>
        <dbReference type="SAM" id="SignalP"/>
    </source>
</evidence>
<evidence type="ECO:0000313" key="4">
    <source>
        <dbReference type="Proteomes" id="UP001595692"/>
    </source>
</evidence>
<gene>
    <name evidence="3" type="ORF">ACFOSS_10370</name>
</gene>
<evidence type="ECO:0000256" key="1">
    <source>
        <dbReference type="SAM" id="MobiDB-lite"/>
    </source>
</evidence>
<protein>
    <submittedName>
        <fullName evidence="3">Uncharacterized protein</fullName>
    </submittedName>
</protein>
<sequence>MKKLIMLTMVLFAGYANAAHFPETFFGCPNDLRVHMNEQGEVWFNTKKVHVEKYNGNYLEASKDGVTVSLTRDGGRDFSASYSGKRGGNGVCQQISEYDYKHGESADRYSMNSNDYSRHHDHSNDYSRRDGRDDRTARACARKVAAVTGADEDRISVSDVSSSQAATIYMMSVPDADASWKCFVDRRGHVSDVEFGGAQG</sequence>
<dbReference type="RefSeq" id="WP_377152284.1">
    <property type="nucleotide sequence ID" value="NZ_JBHSAF010000014.1"/>
</dbReference>
<evidence type="ECO:0000313" key="3">
    <source>
        <dbReference type="EMBL" id="MFC3913869.1"/>
    </source>
</evidence>
<feature type="compositionally biased region" description="Basic and acidic residues" evidence="1">
    <location>
        <begin position="116"/>
        <end position="134"/>
    </location>
</feature>
<feature type="chain" id="PRO_5045730834" evidence="2">
    <location>
        <begin position="19"/>
        <end position="200"/>
    </location>
</feature>
<keyword evidence="2" id="KW-0732">Signal</keyword>
<dbReference type="Proteomes" id="UP001595692">
    <property type="component" value="Unassembled WGS sequence"/>
</dbReference>
<proteinExistence type="predicted"/>
<name>A0ABV8CPE2_9GAMM</name>
<feature type="region of interest" description="Disordered" evidence="1">
    <location>
        <begin position="109"/>
        <end position="134"/>
    </location>
</feature>
<dbReference type="EMBL" id="JBHSAF010000014">
    <property type="protein sequence ID" value="MFC3913869.1"/>
    <property type="molecule type" value="Genomic_DNA"/>
</dbReference>
<feature type="signal peptide" evidence="2">
    <location>
        <begin position="1"/>
        <end position="18"/>
    </location>
</feature>
<comment type="caution">
    <text evidence="3">The sequence shown here is derived from an EMBL/GenBank/DDBJ whole genome shotgun (WGS) entry which is preliminary data.</text>
</comment>